<dbReference type="InterPro" id="IPR002510">
    <property type="entry name" value="Metalloprtase-TldD/E_N"/>
</dbReference>
<evidence type="ECO:0000313" key="4">
    <source>
        <dbReference type="EMBL" id="ABR65840.1"/>
    </source>
</evidence>
<dbReference type="STRING" id="426368.MmarC7_0773"/>
<evidence type="ECO:0000259" key="3">
    <source>
        <dbReference type="Pfam" id="PF19290"/>
    </source>
</evidence>
<dbReference type="InterPro" id="IPR045569">
    <property type="entry name" value="Metalloprtase-TldD/E_C"/>
</dbReference>
<dbReference type="InterPro" id="IPR047657">
    <property type="entry name" value="PmbA"/>
</dbReference>
<dbReference type="EMBL" id="CP000745">
    <property type="protein sequence ID" value="ABR65840.1"/>
    <property type="molecule type" value="Genomic_DNA"/>
</dbReference>
<dbReference type="Pfam" id="PF01523">
    <property type="entry name" value="PmbA_TldD_1st"/>
    <property type="match status" value="1"/>
</dbReference>
<feature type="domain" description="Metalloprotease TldD/E central" evidence="3">
    <location>
        <begin position="124"/>
        <end position="214"/>
    </location>
</feature>
<dbReference type="InterPro" id="IPR036059">
    <property type="entry name" value="TldD/PmbA_sf"/>
</dbReference>
<name>A6VHB4_METM7</name>
<dbReference type="eggNOG" id="arCOG00322">
    <property type="taxonomic scope" value="Archaea"/>
</dbReference>
<dbReference type="AlphaFoldDB" id="A6VHB4"/>
<dbReference type="HOGENOM" id="CLU_026425_4_2_2"/>
<evidence type="ECO:0000259" key="2">
    <source>
        <dbReference type="Pfam" id="PF19289"/>
    </source>
</evidence>
<organism evidence="4">
    <name type="scientific">Methanococcus maripaludis (strain C7 / ATCC BAA-1331)</name>
    <dbReference type="NCBI Taxonomy" id="426368"/>
    <lineage>
        <taxon>Archaea</taxon>
        <taxon>Methanobacteriati</taxon>
        <taxon>Methanobacteriota</taxon>
        <taxon>Methanomada group</taxon>
        <taxon>Methanococci</taxon>
        <taxon>Methanococcales</taxon>
        <taxon>Methanococcaceae</taxon>
        <taxon>Methanococcus</taxon>
    </lineage>
</organism>
<dbReference type="InterPro" id="IPR045570">
    <property type="entry name" value="Metalloprtase-TldD/E_cen_dom"/>
</dbReference>
<dbReference type="GO" id="GO:0008237">
    <property type="term" value="F:metallopeptidase activity"/>
    <property type="evidence" value="ECO:0007669"/>
    <property type="project" value="InterPro"/>
</dbReference>
<evidence type="ECO:0000259" key="1">
    <source>
        <dbReference type="Pfam" id="PF01523"/>
    </source>
</evidence>
<dbReference type="Pfam" id="PF19290">
    <property type="entry name" value="PmbA_TldD_2nd"/>
    <property type="match status" value="1"/>
</dbReference>
<proteinExistence type="predicted"/>
<dbReference type="GO" id="GO:0005829">
    <property type="term" value="C:cytosol"/>
    <property type="evidence" value="ECO:0007669"/>
    <property type="project" value="TreeGrafter"/>
</dbReference>
<dbReference type="PANTHER" id="PTHR43421:SF1">
    <property type="entry name" value="METALLOPROTEASE PMBA"/>
    <property type="match status" value="1"/>
</dbReference>
<gene>
    <name evidence="4" type="ordered locus">MmarC7_0773</name>
</gene>
<sequence>MNYKKRIYGNYIGAIMETDLGYLLDKIMETSENKGFETEVFISKGKHFSSELDGENLDSIEESDDFGIGVRVIKDKNVGFAYSSKKDVDVVNKAMENLIYDSDTSFSIPRKYKHPKGMLYDNVKTLTEKELIDALFEMKDILKENKITTVNGGVSNSYGYSRILNSNGVDVEEENTYYSASIAGINNGETAYDYLTKNNIFDVKELAENVVEFLKNPNAIKTEFEGNIVLDQRALNSLLSYTLIPAFNAENVQRNRSVLKDKLGEEVFGENITIEDDGTRDYSLYSAVVDGEGTRTQKTMLIENGVLKNYLYDIKRANIEGKESTGNASRGYSSLPSVGPTNIVIEPVGKIENIDEYLYINTLIGTHTANPITGDFSVEISNSYIMKKGEKTPVKKGLLSGNIFEILKTATPLDRVEQRGKLISPPLLFSGKILV</sequence>
<dbReference type="PANTHER" id="PTHR43421">
    <property type="entry name" value="METALLOPROTEASE PMBA"/>
    <property type="match status" value="1"/>
</dbReference>
<feature type="domain" description="Metalloprotease TldD/E C-terminal" evidence="2">
    <location>
        <begin position="227"/>
        <end position="430"/>
    </location>
</feature>
<protein>
    <submittedName>
        <fullName evidence="4">Peptidase U62 modulator of DNA gyrase</fullName>
    </submittedName>
</protein>
<dbReference type="KEGG" id="mmz:MmarC7_0773"/>
<dbReference type="InterPro" id="IPR035068">
    <property type="entry name" value="TldD/PmbA_N"/>
</dbReference>
<reference evidence="4" key="1">
    <citation type="submission" date="2007-06" db="EMBL/GenBank/DDBJ databases">
        <title>Complete sequence of Methanococcus maripaludis C7.</title>
        <authorList>
            <consortium name="US DOE Joint Genome Institute"/>
            <person name="Copeland A."/>
            <person name="Lucas S."/>
            <person name="Lapidus A."/>
            <person name="Barry K."/>
            <person name="Glavina del Rio T."/>
            <person name="Dalin E."/>
            <person name="Tice H."/>
            <person name="Pitluck S."/>
            <person name="Clum A."/>
            <person name="Schmutz J."/>
            <person name="Larimer F."/>
            <person name="Land M."/>
            <person name="Hauser L."/>
            <person name="Kyrpides N."/>
            <person name="Anderson I."/>
            <person name="Sieprawska-Lupa M."/>
            <person name="Whitman W.B."/>
            <person name="Richardson P."/>
        </authorList>
    </citation>
    <scope>NUCLEOTIDE SEQUENCE [LARGE SCALE GENOMIC DNA]</scope>
    <source>
        <strain evidence="4">C7</strain>
    </source>
</reference>
<accession>A6VHB4</accession>
<dbReference type="Pfam" id="PF19289">
    <property type="entry name" value="PmbA_TldD_3rd"/>
    <property type="match status" value="1"/>
</dbReference>
<dbReference type="SUPFAM" id="SSF111283">
    <property type="entry name" value="Putative modulator of DNA gyrase, PmbA/TldD"/>
    <property type="match status" value="1"/>
</dbReference>
<dbReference type="Gene3D" id="3.30.2290.10">
    <property type="entry name" value="PmbA/TldD superfamily"/>
    <property type="match status" value="1"/>
</dbReference>
<dbReference type="GO" id="GO:0006508">
    <property type="term" value="P:proteolysis"/>
    <property type="evidence" value="ECO:0007669"/>
    <property type="project" value="InterPro"/>
</dbReference>
<feature type="domain" description="Metalloprotease TldD/E N-terminal" evidence="1">
    <location>
        <begin position="39"/>
        <end position="96"/>
    </location>
</feature>